<dbReference type="STRING" id="554343.AS194_11705"/>
<dbReference type="InterPro" id="IPR002514">
    <property type="entry name" value="Transposase_8"/>
</dbReference>
<dbReference type="GO" id="GO:0003677">
    <property type="term" value="F:DNA binding"/>
    <property type="evidence" value="ECO:0007669"/>
    <property type="project" value="InterPro"/>
</dbReference>
<comment type="similarity">
    <text evidence="1">Belongs to the transposase 8 family.</text>
</comment>
<evidence type="ECO:0000313" key="3">
    <source>
        <dbReference type="EMBL" id="KRU21599.1"/>
    </source>
</evidence>
<gene>
    <name evidence="3" type="ORF">AS194_11705</name>
</gene>
<sequence>MTKKLRTYSDEFKAEAVKKIADNNGNISATAKQLGIAMQTLSNWHNKANQGKLVGTEQYDPDLMSALQEIKQLKRQLKVAEEEREILKKATAYFAKNSP</sequence>
<proteinExistence type="inferred from homology"/>
<dbReference type="GO" id="GO:0004803">
    <property type="term" value="F:transposase activity"/>
    <property type="evidence" value="ECO:0007669"/>
    <property type="project" value="InterPro"/>
</dbReference>
<dbReference type="Gene3D" id="1.10.10.60">
    <property type="entry name" value="Homeodomain-like"/>
    <property type="match status" value="1"/>
</dbReference>
<dbReference type="PANTHER" id="PTHR33215:SF13">
    <property type="entry name" value="PROTEIN DISTAL ANTENNA"/>
    <property type="match status" value="1"/>
</dbReference>
<evidence type="ECO:0000256" key="1">
    <source>
        <dbReference type="ARBA" id="ARBA00009964"/>
    </source>
</evidence>
<dbReference type="EMBL" id="LNDJ01000104">
    <property type="protein sequence ID" value="KRU21599.1"/>
    <property type="molecule type" value="Genomic_DNA"/>
</dbReference>
<comment type="caution">
    <text evidence="3">The sequence shown here is derived from an EMBL/GenBank/DDBJ whole genome shotgun (WGS) entry which is preliminary data.</text>
</comment>
<feature type="coiled-coil region" evidence="2">
    <location>
        <begin position="63"/>
        <end position="90"/>
    </location>
</feature>
<dbReference type="InterPro" id="IPR051839">
    <property type="entry name" value="RD_transcriptional_regulator"/>
</dbReference>
<keyword evidence="2" id="KW-0175">Coiled coil</keyword>
<dbReference type="SUPFAM" id="SSF46689">
    <property type="entry name" value="Homeodomain-like"/>
    <property type="match status" value="1"/>
</dbReference>
<dbReference type="Proteomes" id="UP000051202">
    <property type="component" value="Unassembled WGS sequence"/>
</dbReference>
<dbReference type="InterPro" id="IPR009057">
    <property type="entry name" value="Homeodomain-like_sf"/>
</dbReference>
<keyword evidence="4" id="KW-1185">Reference proteome</keyword>
<accession>A0A0T6DNN3</accession>
<evidence type="ECO:0000313" key="4">
    <source>
        <dbReference type="Proteomes" id="UP000051202"/>
    </source>
</evidence>
<organism evidence="3 4">
    <name type="scientific">Psychrobacter piscatorii</name>
    <dbReference type="NCBI Taxonomy" id="554343"/>
    <lineage>
        <taxon>Bacteria</taxon>
        <taxon>Pseudomonadati</taxon>
        <taxon>Pseudomonadota</taxon>
        <taxon>Gammaproteobacteria</taxon>
        <taxon>Moraxellales</taxon>
        <taxon>Moraxellaceae</taxon>
        <taxon>Psychrobacter</taxon>
    </lineage>
</organism>
<name>A0A0T6DNN3_9GAMM</name>
<dbReference type="GO" id="GO:0006313">
    <property type="term" value="P:DNA transposition"/>
    <property type="evidence" value="ECO:0007669"/>
    <property type="project" value="InterPro"/>
</dbReference>
<evidence type="ECO:0000256" key="2">
    <source>
        <dbReference type="SAM" id="Coils"/>
    </source>
</evidence>
<reference evidence="3 4" key="1">
    <citation type="submission" date="2015-11" db="EMBL/GenBank/DDBJ databases">
        <title>Permanent draft genome of Psychrobacter piscatorii LQ58.</title>
        <authorList>
            <person name="Zhou M."/>
            <person name="Dong B."/>
            <person name="Liu Q."/>
        </authorList>
    </citation>
    <scope>NUCLEOTIDE SEQUENCE [LARGE SCALE GENOMIC DNA]</scope>
    <source>
        <strain evidence="3 4">LQ58</strain>
    </source>
</reference>
<dbReference type="PANTHER" id="PTHR33215">
    <property type="entry name" value="PROTEIN DISTAL ANTENNA"/>
    <property type="match status" value="1"/>
</dbReference>
<dbReference type="AlphaFoldDB" id="A0A0T6DNN3"/>
<protein>
    <submittedName>
        <fullName evidence="3">Transposase</fullName>
    </submittedName>
</protein>
<dbReference type="Pfam" id="PF01527">
    <property type="entry name" value="HTH_Tnp_1"/>
    <property type="match status" value="1"/>
</dbReference>